<dbReference type="AlphaFoldDB" id="A0A8X6XR98"/>
<comment type="caution">
    <text evidence="1">The sequence shown here is derived from an EMBL/GenBank/DDBJ whole genome shotgun (WGS) entry which is preliminary data.</text>
</comment>
<keyword evidence="2" id="KW-1185">Reference proteome</keyword>
<reference evidence="1" key="1">
    <citation type="submission" date="2020-08" db="EMBL/GenBank/DDBJ databases">
        <title>Multicomponent nature underlies the extraordinary mechanical properties of spider dragline silk.</title>
        <authorList>
            <person name="Kono N."/>
            <person name="Nakamura H."/>
            <person name="Mori M."/>
            <person name="Yoshida Y."/>
            <person name="Ohtoshi R."/>
            <person name="Malay A.D."/>
            <person name="Moran D.A.P."/>
            <person name="Tomita M."/>
            <person name="Numata K."/>
            <person name="Arakawa K."/>
        </authorList>
    </citation>
    <scope>NUCLEOTIDE SEQUENCE</scope>
</reference>
<organism evidence="1 2">
    <name type="scientific">Trichonephila inaurata madagascariensis</name>
    <dbReference type="NCBI Taxonomy" id="2747483"/>
    <lineage>
        <taxon>Eukaryota</taxon>
        <taxon>Metazoa</taxon>
        <taxon>Ecdysozoa</taxon>
        <taxon>Arthropoda</taxon>
        <taxon>Chelicerata</taxon>
        <taxon>Arachnida</taxon>
        <taxon>Araneae</taxon>
        <taxon>Araneomorphae</taxon>
        <taxon>Entelegynae</taxon>
        <taxon>Araneoidea</taxon>
        <taxon>Nephilidae</taxon>
        <taxon>Trichonephila</taxon>
        <taxon>Trichonephila inaurata</taxon>
    </lineage>
</organism>
<proteinExistence type="predicted"/>
<dbReference type="EMBL" id="BMAV01011783">
    <property type="protein sequence ID" value="GFY57846.1"/>
    <property type="molecule type" value="Genomic_DNA"/>
</dbReference>
<protein>
    <submittedName>
        <fullName evidence="1">Uncharacterized protein</fullName>
    </submittedName>
</protein>
<name>A0A8X6XR98_9ARAC</name>
<gene>
    <name evidence="1" type="ORF">TNIN_495611</name>
</gene>
<dbReference type="Proteomes" id="UP000886998">
    <property type="component" value="Unassembled WGS sequence"/>
</dbReference>
<evidence type="ECO:0000313" key="1">
    <source>
        <dbReference type="EMBL" id="GFY57846.1"/>
    </source>
</evidence>
<sequence length="102" mass="11688">MTTAAIELTSTEPERVPFLQISLPQVIVQRRILKRIHFPLPFDLDAWRFLPFLQIVPTLNIMACPTPVVIKQEPLYDPPQTQVTPGKKDLVELVPINHPTLR</sequence>
<accession>A0A8X6XR98</accession>
<evidence type="ECO:0000313" key="2">
    <source>
        <dbReference type="Proteomes" id="UP000886998"/>
    </source>
</evidence>